<dbReference type="InterPro" id="IPR051018">
    <property type="entry name" value="Bacteriophage_GH24"/>
</dbReference>
<gene>
    <name evidence="4" type="ORF">N4T19_03335</name>
</gene>
<accession>A0ABY5ZZP7</accession>
<sequence length="212" mass="22703">MSRVPDALRNGLMALAILTASAGGYVVAERDKAAALAMAMADQNQYIQAVAADAGTSQAVKIAMVMGNYYESSYRHIGTPYVDKLGKGQPLTVCNGITGRAVVAGRYYTPADCYALERSRYLVAERTAKGMFRLWTTYTPLQQAVFIDFIHNKGKGALYTSTLLRKANAGDVVGACRENPRWNRGTVNGVSVVLPGLQARGDANGEICEAGL</sequence>
<dbReference type="GO" id="GO:0016787">
    <property type="term" value="F:hydrolase activity"/>
    <property type="evidence" value="ECO:0007669"/>
    <property type="project" value="UniProtKB-KW"/>
</dbReference>
<evidence type="ECO:0000256" key="2">
    <source>
        <dbReference type="ARBA" id="ARBA00022638"/>
    </source>
</evidence>
<name>A0ABY5ZZP7_9BURK</name>
<dbReference type="Gene3D" id="1.10.530.40">
    <property type="match status" value="1"/>
</dbReference>
<dbReference type="InterPro" id="IPR023347">
    <property type="entry name" value="Lysozyme_dom_sf"/>
</dbReference>
<evidence type="ECO:0000256" key="3">
    <source>
        <dbReference type="RuleBase" id="RU003788"/>
    </source>
</evidence>
<reference evidence="4" key="1">
    <citation type="submission" date="2022-09" db="EMBL/GenBank/DDBJ databases">
        <title>Bacterial diversity in gut of crayfish and pufferfish.</title>
        <authorList>
            <person name="Huang Y."/>
        </authorList>
    </citation>
    <scope>NUCLEOTIDE SEQUENCE</scope>
    <source>
        <strain evidence="4">PR12</strain>
    </source>
</reference>
<dbReference type="EC" id="3.2.1.17" evidence="3"/>
<comment type="catalytic activity">
    <reaction evidence="3">
        <text>Hydrolysis of (1-&gt;4)-beta-linkages between N-acetylmuramic acid and N-acetyl-D-glucosamine residues in a peptidoglycan and between N-acetyl-D-glucosamine residues in chitodextrins.</text>
        <dbReference type="EC" id="3.2.1.17"/>
    </reaction>
</comment>
<dbReference type="InterPro" id="IPR023346">
    <property type="entry name" value="Lysozyme-like_dom_sf"/>
</dbReference>
<dbReference type="InterPro" id="IPR002196">
    <property type="entry name" value="Glyco_hydro_24"/>
</dbReference>
<keyword evidence="2 3" id="KW-0081">Bacteriolytic enzyme</keyword>
<dbReference type="Pfam" id="PF00959">
    <property type="entry name" value="Phage_lysozyme"/>
    <property type="match status" value="1"/>
</dbReference>
<evidence type="ECO:0000313" key="4">
    <source>
        <dbReference type="EMBL" id="UXC19174.1"/>
    </source>
</evidence>
<evidence type="ECO:0000256" key="1">
    <source>
        <dbReference type="ARBA" id="ARBA00022529"/>
    </source>
</evidence>
<dbReference type="SUPFAM" id="SSF53955">
    <property type="entry name" value="Lysozyme-like"/>
    <property type="match status" value="1"/>
</dbReference>
<keyword evidence="1 3" id="KW-0929">Antimicrobial</keyword>
<dbReference type="RefSeq" id="WP_260719475.1">
    <property type="nucleotide sequence ID" value="NZ_CP104377.1"/>
</dbReference>
<comment type="similarity">
    <text evidence="3">Belongs to the glycosyl hydrolase 24 family.</text>
</comment>
<organism evidence="4 5">
    <name type="scientific">Comamonas squillarum</name>
    <dbReference type="NCBI Taxonomy" id="2977320"/>
    <lineage>
        <taxon>Bacteria</taxon>
        <taxon>Pseudomonadati</taxon>
        <taxon>Pseudomonadota</taxon>
        <taxon>Betaproteobacteria</taxon>
        <taxon>Burkholderiales</taxon>
        <taxon>Comamonadaceae</taxon>
        <taxon>Comamonas</taxon>
    </lineage>
</organism>
<evidence type="ECO:0000313" key="5">
    <source>
        <dbReference type="Proteomes" id="UP001058290"/>
    </source>
</evidence>
<keyword evidence="3" id="KW-0326">Glycosidase</keyword>
<proteinExistence type="inferred from homology"/>
<dbReference type="EMBL" id="CP104377">
    <property type="protein sequence ID" value="UXC19174.1"/>
    <property type="molecule type" value="Genomic_DNA"/>
</dbReference>
<protein>
    <recommendedName>
        <fullName evidence="3">Lysozyme</fullName>
        <ecNumber evidence="3">3.2.1.17</ecNumber>
    </recommendedName>
</protein>
<dbReference type="Proteomes" id="UP001058290">
    <property type="component" value="Chromosome"/>
</dbReference>
<keyword evidence="5" id="KW-1185">Reference proteome</keyword>
<dbReference type="PANTHER" id="PTHR38107:SF3">
    <property type="entry name" value="LYSOZYME RRRD-RELATED"/>
    <property type="match status" value="1"/>
</dbReference>
<keyword evidence="3 4" id="KW-0378">Hydrolase</keyword>
<dbReference type="PANTHER" id="PTHR38107">
    <property type="match status" value="1"/>
</dbReference>